<keyword evidence="15" id="KW-0168">Coated pit</keyword>
<dbReference type="GO" id="GO:0005634">
    <property type="term" value="C:nucleus"/>
    <property type="evidence" value="ECO:0007669"/>
    <property type="project" value="UniProtKB-SubCell"/>
</dbReference>
<dbReference type="SMART" id="SM00273">
    <property type="entry name" value="ENTH"/>
    <property type="match status" value="1"/>
</dbReference>
<dbReference type="Proteomes" id="UP000694549">
    <property type="component" value="Unplaced"/>
</dbReference>
<evidence type="ECO:0000256" key="18">
    <source>
        <dbReference type="ARBA" id="ARBA00055144"/>
    </source>
</evidence>
<keyword evidence="25" id="KW-1185">Reference proteome</keyword>
<accession>A0A8B9VJR4</accession>
<evidence type="ECO:0000256" key="15">
    <source>
        <dbReference type="ARBA" id="ARBA00023176"/>
    </source>
</evidence>
<dbReference type="FunFam" id="1.25.40.90:FF:000001">
    <property type="entry name" value="phosphatidylinositol-binding clathrin assembly protein-like isoform X1"/>
    <property type="match status" value="1"/>
</dbReference>
<dbReference type="PANTHER" id="PTHR22951:SF16">
    <property type="entry name" value="PHOSPHATIDYLINOSITOL-BINDING CLATHRIN ASSEMBLY PROTEIN"/>
    <property type="match status" value="1"/>
</dbReference>
<dbReference type="GO" id="GO:0005794">
    <property type="term" value="C:Golgi apparatus"/>
    <property type="evidence" value="ECO:0007669"/>
    <property type="project" value="UniProtKB-SubCell"/>
</dbReference>
<keyword evidence="7" id="KW-1003">Cell membrane</keyword>
<comment type="function">
    <text evidence="18">Cytoplasmic adapter protein that plays a critical role in clathrin-mediated endocytosis which is important in processes such as internalization of cell receptors, synaptic transmission or removal of apoptotic cells. Recruits AP-2 and attaches clathrin triskelions to the cytoplasmic side of plasma membrane leading to clathrin-coated vesicles (CCVs) assembly. Furthermore, regulates clathrin-coated vesicle size and maturation by directly sensing and driving membrane curvature. In addition to binding to clathrin, mediates the endocytosis of small R-SNARES (Soluble NSF Attachment Protein REceptors) between plasma membranes and endosomes including VAMP2, VAMP3, VAMP4, VAMP7 or VAMP8. In turn, PICALM-dependent SNARE endocytosis is required for the formation and maturation of autophagic precursors. Modulates thereby autophagy and the turnover of autophagy substrates such as MAPT/TAU or amyloid precursor protein cleaved C-terminal fragment (APP-CTF).</text>
</comment>
<evidence type="ECO:0000256" key="5">
    <source>
        <dbReference type="ARBA" id="ARBA00004600"/>
    </source>
</evidence>
<dbReference type="Gene3D" id="1.20.58.150">
    <property type="entry name" value="ANTH domain"/>
    <property type="match status" value="1"/>
</dbReference>
<evidence type="ECO:0000259" key="23">
    <source>
        <dbReference type="PROSITE" id="PS50942"/>
    </source>
</evidence>
<protein>
    <recommendedName>
        <fullName evidence="20">Phosphatidylinositol-binding clathrin assembly protein</fullName>
    </recommendedName>
</protein>
<evidence type="ECO:0000256" key="12">
    <source>
        <dbReference type="ARBA" id="ARBA00022990"/>
    </source>
</evidence>
<reference evidence="24" key="1">
    <citation type="submission" date="2025-08" db="UniProtKB">
        <authorList>
            <consortium name="Ensembl"/>
        </authorList>
    </citation>
    <scope>IDENTIFICATION</scope>
</reference>
<dbReference type="GO" id="GO:0032050">
    <property type="term" value="F:clathrin heavy chain binding"/>
    <property type="evidence" value="ECO:0007669"/>
    <property type="project" value="TreeGrafter"/>
</dbReference>
<evidence type="ECO:0000256" key="6">
    <source>
        <dbReference type="ARBA" id="ARBA00008011"/>
    </source>
</evidence>
<feature type="region of interest" description="Disordered" evidence="22">
    <location>
        <begin position="585"/>
        <end position="604"/>
    </location>
</feature>
<organism evidence="24 25">
    <name type="scientific">Anas zonorhyncha</name>
    <name type="common">Eastern spot-billed duck</name>
    <dbReference type="NCBI Taxonomy" id="75864"/>
    <lineage>
        <taxon>Eukaryota</taxon>
        <taxon>Metazoa</taxon>
        <taxon>Chordata</taxon>
        <taxon>Craniata</taxon>
        <taxon>Vertebrata</taxon>
        <taxon>Euteleostomi</taxon>
        <taxon>Archelosauria</taxon>
        <taxon>Archosauria</taxon>
        <taxon>Dinosauria</taxon>
        <taxon>Saurischia</taxon>
        <taxon>Theropoda</taxon>
        <taxon>Coelurosauria</taxon>
        <taxon>Aves</taxon>
        <taxon>Neognathae</taxon>
        <taxon>Galloanserae</taxon>
        <taxon>Anseriformes</taxon>
        <taxon>Anatidae</taxon>
        <taxon>Anatinae</taxon>
        <taxon>Anas</taxon>
    </lineage>
</organism>
<keyword evidence="8" id="KW-1017">Isopeptide bond</keyword>
<keyword evidence="11" id="KW-0832">Ubl conjugation</keyword>
<dbReference type="GO" id="GO:0005905">
    <property type="term" value="C:clathrin-coated pit"/>
    <property type="evidence" value="ECO:0007669"/>
    <property type="project" value="UniProtKB-SubCell"/>
</dbReference>
<keyword evidence="10" id="KW-0254">Endocytosis</keyword>
<evidence type="ECO:0000256" key="14">
    <source>
        <dbReference type="ARBA" id="ARBA00023136"/>
    </source>
</evidence>
<evidence type="ECO:0000256" key="21">
    <source>
        <dbReference type="SAM" id="Coils"/>
    </source>
</evidence>
<proteinExistence type="inferred from homology"/>
<evidence type="ECO:0000256" key="17">
    <source>
        <dbReference type="ARBA" id="ARBA00023329"/>
    </source>
</evidence>
<dbReference type="SUPFAM" id="SSF48464">
    <property type="entry name" value="ENTH/VHS domain"/>
    <property type="match status" value="1"/>
</dbReference>
<comment type="subcellular location">
    <subcellularLocation>
        <location evidence="3">Cell membrane</location>
    </subcellularLocation>
    <subcellularLocation>
        <location evidence="2">Cytoplasmic vesicle</location>
        <location evidence="2">Clathrin-coated vesicle</location>
    </subcellularLocation>
    <subcellularLocation>
        <location evidence="4">Golgi apparatus</location>
    </subcellularLocation>
    <subcellularLocation>
        <location evidence="5">Membrane</location>
        <location evidence="5">Clathrin-coated pit</location>
    </subcellularLocation>
    <subcellularLocation>
        <location evidence="1">Nucleus</location>
    </subcellularLocation>
</comment>
<evidence type="ECO:0000256" key="1">
    <source>
        <dbReference type="ARBA" id="ARBA00004123"/>
    </source>
</evidence>
<dbReference type="InterPro" id="IPR011417">
    <property type="entry name" value="ANTH_dom"/>
</dbReference>
<evidence type="ECO:0000256" key="3">
    <source>
        <dbReference type="ARBA" id="ARBA00004236"/>
    </source>
</evidence>
<feature type="coiled-coil region" evidence="21">
    <location>
        <begin position="321"/>
        <end position="348"/>
    </location>
</feature>
<sequence>MSGQSLTDRITAAQHSVTGSAVSKTVCKATTHEVMGPKKKHLDYLIQCTNEMNVNIPQLADSLFERTTNSSWVVVFKSLITTHHLMVYGNERFIQYLASRNTLFNLSNFLDKSGLQGYDMSTFIRRYSRYLNEKAVSYRQVAFDFTKVKRGADGVMRTMSTEKLLKTVPIIQNQMDALLDFNVNSNELTNGVINAAFMLLFKDAIRLFAAYNEGIINLLEKYFDMKKNQCKEGLDIYKKFLTRMTRISEFLKVAEQVGIDRGDIPDLSQAPSSLLDALEQHLASLEGKKIKDSTAASRATTLSNAVSSLASTGLSLTKVDEREKQAALEEEQARLKALKEQRLKELAKKPHTSLTTAASPVSTAAGSIMTTPAIDIFSTPSSSNSTSKLPNDLLDLQPTFHPSVHPISAAPQVGSTWGDPFSATVDNVDDAIPNLNPFLTKTNDAAHLSVSSDVSTFTSRTPTHEMFVDSFCGPQAYPNASHFRNEPSVAGLFGGFTPSPVAQPQPSAGLNVDFESVFGNKSSNVVLDSGGFDELGGLLKPTVASQNQSLPVAKVPPNKLVSDDLDSSLANLVGNLGIGNGTAKNDVNWTQPGEKKLTGGSNWQPKIAPTTAWNAPTLAPPVMAYPATTPTGMMGYGMPSQMGGIPVMTQPTLIYSQPVMRPPNPFGPVPGAQIQFM</sequence>
<evidence type="ECO:0000313" key="25">
    <source>
        <dbReference type="Proteomes" id="UP000694549"/>
    </source>
</evidence>
<dbReference type="InterPro" id="IPR045192">
    <property type="entry name" value="AP180-like"/>
</dbReference>
<feature type="domain" description="ENTH" evidence="23">
    <location>
        <begin position="14"/>
        <end position="145"/>
    </location>
</feature>
<dbReference type="PANTHER" id="PTHR22951">
    <property type="entry name" value="CLATHRIN ASSEMBLY PROTEIN"/>
    <property type="match status" value="1"/>
</dbReference>
<dbReference type="FunFam" id="1.20.58.150:FF:000001">
    <property type="entry name" value="phosphatidylinositol-binding clathrin assembly protein-like isoform X1"/>
    <property type="match status" value="1"/>
</dbReference>
<dbReference type="GO" id="GO:0098894">
    <property type="term" value="C:extrinsic component of presynaptic endocytic zone membrane"/>
    <property type="evidence" value="ECO:0007669"/>
    <property type="project" value="TreeGrafter"/>
</dbReference>
<keyword evidence="14" id="KW-0472">Membrane</keyword>
<evidence type="ECO:0000256" key="9">
    <source>
        <dbReference type="ARBA" id="ARBA00022553"/>
    </source>
</evidence>
<keyword evidence="16" id="KW-0539">Nucleus</keyword>
<keyword evidence="12" id="KW-0007">Acetylation</keyword>
<comment type="similarity">
    <text evidence="6">Belongs to the PICALM/SNAP91 family.</text>
</comment>
<dbReference type="GO" id="GO:0030136">
    <property type="term" value="C:clathrin-coated vesicle"/>
    <property type="evidence" value="ECO:0007669"/>
    <property type="project" value="UniProtKB-SubCell"/>
</dbReference>
<evidence type="ECO:0000313" key="24">
    <source>
        <dbReference type="Ensembl" id="ENSAZOP00000022532.1"/>
    </source>
</evidence>
<dbReference type="GO" id="GO:0000149">
    <property type="term" value="F:SNARE binding"/>
    <property type="evidence" value="ECO:0007669"/>
    <property type="project" value="TreeGrafter"/>
</dbReference>
<evidence type="ECO:0000256" key="20">
    <source>
        <dbReference type="ARBA" id="ARBA00068054"/>
    </source>
</evidence>
<evidence type="ECO:0000256" key="10">
    <source>
        <dbReference type="ARBA" id="ARBA00022583"/>
    </source>
</evidence>
<dbReference type="GO" id="GO:0072583">
    <property type="term" value="P:clathrin-dependent endocytosis"/>
    <property type="evidence" value="ECO:0007669"/>
    <property type="project" value="InterPro"/>
</dbReference>
<dbReference type="GO" id="GO:0005545">
    <property type="term" value="F:1-phosphatidylinositol binding"/>
    <property type="evidence" value="ECO:0007669"/>
    <property type="project" value="InterPro"/>
</dbReference>
<reference evidence="24" key="2">
    <citation type="submission" date="2025-09" db="UniProtKB">
        <authorList>
            <consortium name="Ensembl"/>
        </authorList>
    </citation>
    <scope>IDENTIFICATION</scope>
</reference>
<comment type="subunit">
    <text evidence="19">Binds to clathrin; involves primarily the C-terminal sequences, but the full-length protein is required for full binding capacity. Binds phosphatidylinositol 4,5- bisphosphate. Interacts with PIMREG; this interaction may change the subcellular location into the nucleus. Interacts with AP2A1 (via its alpha-appendage domain). Interacts (via N-terminus) with VAMP2; VAMP3; VAMP7 and VAMP8 (Via N-terminus). Interacts with LC3/MAP1LC3A.</text>
</comment>
<name>A0A8B9VJR4_9AVES</name>
<dbReference type="Ensembl" id="ENSAZOT00000024207.1">
    <property type="protein sequence ID" value="ENSAZOP00000022532.1"/>
    <property type="gene ID" value="ENSAZOG00000014586.1"/>
</dbReference>
<dbReference type="SUPFAM" id="SSF89009">
    <property type="entry name" value="GAT-like domain"/>
    <property type="match status" value="1"/>
</dbReference>
<evidence type="ECO:0000256" key="8">
    <source>
        <dbReference type="ARBA" id="ARBA00022499"/>
    </source>
</evidence>
<dbReference type="InterPro" id="IPR013809">
    <property type="entry name" value="ENTH"/>
</dbReference>
<dbReference type="InterPro" id="IPR014712">
    <property type="entry name" value="ANTH_dom_sf"/>
</dbReference>
<evidence type="ECO:0000256" key="13">
    <source>
        <dbReference type="ARBA" id="ARBA00023034"/>
    </source>
</evidence>
<evidence type="ECO:0000256" key="16">
    <source>
        <dbReference type="ARBA" id="ARBA00023242"/>
    </source>
</evidence>
<keyword evidence="17" id="KW-0968">Cytoplasmic vesicle</keyword>
<dbReference type="CDD" id="cd16985">
    <property type="entry name" value="ANTH_N_AP180"/>
    <property type="match status" value="1"/>
</dbReference>
<dbReference type="GO" id="GO:0005546">
    <property type="term" value="F:phosphatidylinositol-4,5-bisphosphate binding"/>
    <property type="evidence" value="ECO:0007669"/>
    <property type="project" value="TreeGrafter"/>
</dbReference>
<dbReference type="Pfam" id="PF07651">
    <property type="entry name" value="ANTH"/>
    <property type="match status" value="1"/>
</dbReference>
<dbReference type="Gene3D" id="1.25.40.90">
    <property type="match status" value="1"/>
</dbReference>
<keyword evidence="21" id="KW-0175">Coiled coil</keyword>
<dbReference type="GO" id="GO:0016185">
    <property type="term" value="P:synaptic vesicle budding from presynaptic endocytic zone membrane"/>
    <property type="evidence" value="ECO:0007669"/>
    <property type="project" value="TreeGrafter"/>
</dbReference>
<evidence type="ECO:0000256" key="2">
    <source>
        <dbReference type="ARBA" id="ARBA00004132"/>
    </source>
</evidence>
<evidence type="ECO:0000256" key="7">
    <source>
        <dbReference type="ARBA" id="ARBA00022475"/>
    </source>
</evidence>
<keyword evidence="13" id="KW-0333">Golgi apparatus</keyword>
<dbReference type="PROSITE" id="PS50942">
    <property type="entry name" value="ENTH"/>
    <property type="match status" value="1"/>
</dbReference>
<evidence type="ECO:0000256" key="11">
    <source>
        <dbReference type="ARBA" id="ARBA00022843"/>
    </source>
</evidence>
<dbReference type="AlphaFoldDB" id="A0A8B9VJR4"/>
<dbReference type="GO" id="GO:0008021">
    <property type="term" value="C:synaptic vesicle"/>
    <property type="evidence" value="ECO:0007669"/>
    <property type="project" value="TreeGrafter"/>
</dbReference>
<keyword evidence="9" id="KW-0597">Phosphoprotein</keyword>
<evidence type="ECO:0000256" key="4">
    <source>
        <dbReference type="ARBA" id="ARBA00004555"/>
    </source>
</evidence>
<evidence type="ECO:0000256" key="19">
    <source>
        <dbReference type="ARBA" id="ARBA00061829"/>
    </source>
</evidence>
<dbReference type="InterPro" id="IPR008942">
    <property type="entry name" value="ENTH_VHS"/>
</dbReference>
<dbReference type="GO" id="GO:0048268">
    <property type="term" value="P:clathrin coat assembly"/>
    <property type="evidence" value="ECO:0007669"/>
    <property type="project" value="InterPro"/>
</dbReference>
<evidence type="ECO:0000256" key="22">
    <source>
        <dbReference type="SAM" id="MobiDB-lite"/>
    </source>
</evidence>